<comment type="caution">
    <text evidence="6">The sequence shown here is derived from an EMBL/GenBank/DDBJ whole genome shotgun (WGS) entry which is preliminary data.</text>
</comment>
<name>A0A9W7FP02_9STRA</name>
<dbReference type="PROSITE" id="PS00674">
    <property type="entry name" value="AAA"/>
    <property type="match status" value="1"/>
</dbReference>
<keyword evidence="3" id="KW-0175">Coiled coil</keyword>
<evidence type="ECO:0000256" key="3">
    <source>
        <dbReference type="ARBA" id="ARBA00023054"/>
    </source>
</evidence>
<sequence>MSHITITPEYLQFNNLRPLTPLLLQSSSTSSIYTISPSTSPTPSLSTSITLTFNPPSPSSLVFLESLKIGNQTYTISTFPTLNLLKTLTLHSSLHLPTLKIIHLKRLLNTSNLYLPPDSSTTLTLNGYTLKCSALKNCSFIGASTLITIMYMPFKNDSSKLTKLEIKVLKRLTLKTSINNILIHGPPGTGKTYLVSKILKNLEIHLGSKIDYKEVNGCEELETQNCDDQVKIVNEWFIVKGVIFFDEVDSLFQYNDIIKQLVIKGIENFEGFVFLATNYVNKIPESFRNFKCSEELFLGPKGEEGRMDIFKGICNSEGIKINFGESDLKGSCVEMVGYVAGDIKSLITHSVTLNNIITLEGVRKSMKVIKASCFKSAFYVNKPSTTFDDIGGDAGGAKSETIQAVEWPILKKDLFDSLNITPPRGILFYGPPGTGKTLLAKAASNSISVGFISLSPGDVYKQPYVGSAEETIRSVFALARNASPCVLFFDEIDGIVGGSGGGVGMERRGVEGRVLTSFLNEMDGADVSSGDGVLVMAATNRPWVLDKALMRSGRFEKRIYVGQPDFEGRVEIFKVHTSNLTERNIGIDYEELAGLSEYFTGAEIEGVCRRSKSEMLQREIDDGECKICGDEGMEIFRGEIGKVKPLILKEGVMDELNAFRSQIRYC</sequence>
<dbReference type="InterPro" id="IPR003960">
    <property type="entry name" value="ATPase_AAA_CS"/>
</dbReference>
<dbReference type="InterPro" id="IPR003959">
    <property type="entry name" value="ATPase_AAA_core"/>
</dbReference>
<dbReference type="InterPro" id="IPR027417">
    <property type="entry name" value="P-loop_NTPase"/>
</dbReference>
<dbReference type="SUPFAM" id="SSF52540">
    <property type="entry name" value="P-loop containing nucleoside triphosphate hydrolases"/>
    <property type="match status" value="2"/>
</dbReference>
<dbReference type="GO" id="GO:0016887">
    <property type="term" value="F:ATP hydrolysis activity"/>
    <property type="evidence" value="ECO:0007669"/>
    <property type="project" value="InterPro"/>
</dbReference>
<dbReference type="GO" id="GO:0005524">
    <property type="term" value="F:ATP binding"/>
    <property type="evidence" value="ECO:0007669"/>
    <property type="project" value="UniProtKB-KW"/>
</dbReference>
<dbReference type="Gene3D" id="3.40.50.300">
    <property type="entry name" value="P-loop containing nucleotide triphosphate hydrolases"/>
    <property type="match status" value="2"/>
</dbReference>
<keyword evidence="2 4" id="KW-0067">ATP-binding</keyword>
<feature type="domain" description="AAA+ ATPase" evidence="5">
    <location>
        <begin position="177"/>
        <end position="303"/>
    </location>
</feature>
<dbReference type="InterPro" id="IPR050168">
    <property type="entry name" value="AAA_ATPase_domain"/>
</dbReference>
<dbReference type="FunFam" id="3.40.50.300:FF:001025">
    <property type="entry name" value="ATPase family, AAA domain-containing 2B"/>
    <property type="match status" value="1"/>
</dbReference>
<feature type="domain" description="AAA+ ATPase" evidence="5">
    <location>
        <begin position="422"/>
        <end position="565"/>
    </location>
</feature>
<organism evidence="6 7">
    <name type="scientific">Triparma laevis f. longispina</name>
    <dbReference type="NCBI Taxonomy" id="1714387"/>
    <lineage>
        <taxon>Eukaryota</taxon>
        <taxon>Sar</taxon>
        <taxon>Stramenopiles</taxon>
        <taxon>Ochrophyta</taxon>
        <taxon>Bolidophyceae</taxon>
        <taxon>Parmales</taxon>
        <taxon>Triparmaceae</taxon>
        <taxon>Triparma</taxon>
    </lineage>
</organism>
<dbReference type="Pfam" id="PF17862">
    <property type="entry name" value="AAA_lid_3"/>
    <property type="match status" value="1"/>
</dbReference>
<dbReference type="SMART" id="SM00382">
    <property type="entry name" value="AAA"/>
    <property type="match status" value="2"/>
</dbReference>
<dbReference type="PANTHER" id="PTHR23077">
    <property type="entry name" value="AAA-FAMILY ATPASE"/>
    <property type="match status" value="1"/>
</dbReference>
<comment type="similarity">
    <text evidence="4">Belongs to the AAA ATPase family.</text>
</comment>
<evidence type="ECO:0000313" key="7">
    <source>
        <dbReference type="Proteomes" id="UP001165122"/>
    </source>
</evidence>
<proteinExistence type="inferred from homology"/>
<protein>
    <recommendedName>
        <fullName evidence="5">AAA+ ATPase domain-containing protein</fullName>
    </recommendedName>
</protein>
<dbReference type="InterPro" id="IPR041569">
    <property type="entry name" value="AAA_lid_3"/>
</dbReference>
<dbReference type="PANTHER" id="PTHR23077:SF117">
    <property type="entry name" value="AAA+ ATPASE DOMAIN-CONTAINING PROTEIN"/>
    <property type="match status" value="1"/>
</dbReference>
<reference evidence="7" key="1">
    <citation type="journal article" date="2023" name="Commun. Biol.">
        <title>Genome analysis of Parmales, the sister group of diatoms, reveals the evolutionary specialization of diatoms from phago-mixotrophs to photoautotrophs.</title>
        <authorList>
            <person name="Ban H."/>
            <person name="Sato S."/>
            <person name="Yoshikawa S."/>
            <person name="Yamada K."/>
            <person name="Nakamura Y."/>
            <person name="Ichinomiya M."/>
            <person name="Sato N."/>
            <person name="Blanc-Mathieu R."/>
            <person name="Endo H."/>
            <person name="Kuwata A."/>
            <person name="Ogata H."/>
        </authorList>
    </citation>
    <scope>NUCLEOTIDE SEQUENCE [LARGE SCALE GENOMIC DNA]</scope>
    <source>
        <strain evidence="7">NIES 3700</strain>
    </source>
</reference>
<dbReference type="Pfam" id="PF00004">
    <property type="entry name" value="AAA"/>
    <property type="match status" value="2"/>
</dbReference>
<dbReference type="EMBL" id="BRXW01000232">
    <property type="protein sequence ID" value="GMI15490.1"/>
    <property type="molecule type" value="Genomic_DNA"/>
</dbReference>
<evidence type="ECO:0000313" key="6">
    <source>
        <dbReference type="EMBL" id="GMI15490.1"/>
    </source>
</evidence>
<evidence type="ECO:0000256" key="2">
    <source>
        <dbReference type="ARBA" id="ARBA00022840"/>
    </source>
</evidence>
<accession>A0A9W7FP02</accession>
<keyword evidence="7" id="KW-1185">Reference proteome</keyword>
<dbReference type="OrthoDB" id="5421at2759"/>
<dbReference type="Gene3D" id="1.10.8.60">
    <property type="match status" value="2"/>
</dbReference>
<dbReference type="AlphaFoldDB" id="A0A9W7FP02"/>
<evidence type="ECO:0000256" key="4">
    <source>
        <dbReference type="RuleBase" id="RU003651"/>
    </source>
</evidence>
<dbReference type="CDD" id="cd00009">
    <property type="entry name" value="AAA"/>
    <property type="match status" value="1"/>
</dbReference>
<keyword evidence="1 4" id="KW-0547">Nucleotide-binding</keyword>
<evidence type="ECO:0000256" key="1">
    <source>
        <dbReference type="ARBA" id="ARBA00022741"/>
    </source>
</evidence>
<gene>
    <name evidence="6" type="ORF">TrLO_g300</name>
</gene>
<dbReference type="Proteomes" id="UP001165122">
    <property type="component" value="Unassembled WGS sequence"/>
</dbReference>
<evidence type="ECO:0000259" key="5">
    <source>
        <dbReference type="SMART" id="SM00382"/>
    </source>
</evidence>
<dbReference type="InterPro" id="IPR003593">
    <property type="entry name" value="AAA+_ATPase"/>
</dbReference>